<organism evidence="3 4">
    <name type="scientific">Brassica cretica</name>
    <name type="common">Mustard</name>
    <dbReference type="NCBI Taxonomy" id="69181"/>
    <lineage>
        <taxon>Eukaryota</taxon>
        <taxon>Viridiplantae</taxon>
        <taxon>Streptophyta</taxon>
        <taxon>Embryophyta</taxon>
        <taxon>Tracheophyta</taxon>
        <taxon>Spermatophyta</taxon>
        <taxon>Magnoliopsida</taxon>
        <taxon>eudicotyledons</taxon>
        <taxon>Gunneridae</taxon>
        <taxon>Pentapetalae</taxon>
        <taxon>rosids</taxon>
        <taxon>malvids</taxon>
        <taxon>Brassicales</taxon>
        <taxon>Brassicaceae</taxon>
        <taxon>Brassiceae</taxon>
        <taxon>Brassica</taxon>
    </lineage>
</organism>
<gene>
    <name evidence="3" type="ORF">DY000_02018861</name>
</gene>
<dbReference type="Proteomes" id="UP000266723">
    <property type="component" value="Unassembled WGS sequence"/>
</dbReference>
<reference evidence="3 4" key="1">
    <citation type="journal article" date="2020" name="BMC Genomics">
        <title>Intraspecific diversification of the crop wild relative Brassica cretica Lam. using demographic model selection.</title>
        <authorList>
            <person name="Kioukis A."/>
            <person name="Michalopoulou V.A."/>
            <person name="Briers L."/>
            <person name="Pirintsos S."/>
            <person name="Studholme D.J."/>
            <person name="Pavlidis P."/>
            <person name="Sarris P.F."/>
        </authorList>
    </citation>
    <scope>NUCLEOTIDE SEQUENCE [LARGE SCALE GENOMIC DNA]</scope>
    <source>
        <strain evidence="4">cv. PFS-1207/04</strain>
    </source>
</reference>
<evidence type="ECO:0000313" key="3">
    <source>
        <dbReference type="EMBL" id="KAF3562265.1"/>
    </source>
</evidence>
<dbReference type="InterPro" id="IPR000270">
    <property type="entry name" value="PB1_dom"/>
</dbReference>
<evidence type="ECO:0000259" key="2">
    <source>
        <dbReference type="SMART" id="SM00666"/>
    </source>
</evidence>
<dbReference type="PANTHER" id="PTHR31066:SF57">
    <property type="entry name" value="PROTEIN PAL OF QUIRKY"/>
    <property type="match status" value="1"/>
</dbReference>
<protein>
    <recommendedName>
        <fullName evidence="2">PB1 domain-containing protein</fullName>
    </recommendedName>
</protein>
<name>A0ABQ7CSX4_BRACR</name>
<dbReference type="EMBL" id="QGKV02000759">
    <property type="protein sequence ID" value="KAF3562265.1"/>
    <property type="molecule type" value="Genomic_DNA"/>
</dbReference>
<proteinExistence type="predicted"/>
<comment type="caution">
    <text evidence="3">The sequence shown here is derived from an EMBL/GenBank/DDBJ whole genome shotgun (WGS) entry which is preliminary data.</text>
</comment>
<dbReference type="InterPro" id="IPR053198">
    <property type="entry name" value="Gynoecium_Dev_Regulator"/>
</dbReference>
<accession>A0ABQ7CSX4</accession>
<sequence length="502" mass="54410">MTTVSSASAAVTEGAKAVTPRCTNSGRLRVMCRYGGSILSLPQTKSPRYVGGDTRIVAVPPSAETSVASLVSHLVVTLGISYDFKVKYQLPDQELDSLISVETDEDVQIMMEEHGYLTCESSIPKTRVRLFLFPSKTQGGASRGDPAQCKAGEAAAGDVDWLGIGESNPTRDELTQPVLQHPKTDTWFVDALKGVEMMQTGGNNSGSSAGSGGICGQESMMLETNSSFGSTSSSVSSSKLPPMKSTGEDNTSNSQVKFAPIESLTRDHVVETILLLITILPFLLTINSGNTAVTPMSFQELPTSPHVLETKLSPNMYEPDLNKPVPVSGYPQFLNQAQQQQQPIYVVYTGQPPYMTGNSPMALPAYQHMNQLHYQLQPQPYPVYYPVEQYNSRYVQAPPVRHNTALNTHHVESPVARTSSPLAPEFSSQVYLTPKPDSSVQTSSEAGVSTTCKDDFIYNTDLDDDTARAQLYKSQPPAPIVSSELQTMMLTEALGQLNTHKG</sequence>
<dbReference type="SUPFAM" id="SSF54277">
    <property type="entry name" value="CAD &amp; PB1 domains"/>
    <property type="match status" value="1"/>
</dbReference>
<dbReference type="PANTHER" id="PTHR31066">
    <property type="entry name" value="OS05G0427100 PROTEIN-RELATED"/>
    <property type="match status" value="1"/>
</dbReference>
<keyword evidence="4" id="KW-1185">Reference proteome</keyword>
<evidence type="ECO:0000313" key="4">
    <source>
        <dbReference type="Proteomes" id="UP000266723"/>
    </source>
</evidence>
<dbReference type="SMART" id="SM00666">
    <property type="entry name" value="PB1"/>
    <property type="match status" value="1"/>
</dbReference>
<dbReference type="Pfam" id="PF00564">
    <property type="entry name" value="PB1"/>
    <property type="match status" value="1"/>
</dbReference>
<feature type="compositionally biased region" description="Low complexity" evidence="1">
    <location>
        <begin position="226"/>
        <end position="238"/>
    </location>
</feature>
<feature type="region of interest" description="Disordered" evidence="1">
    <location>
        <begin position="225"/>
        <end position="253"/>
    </location>
</feature>
<dbReference type="CDD" id="cd06410">
    <property type="entry name" value="PB1_UP2"/>
    <property type="match status" value="1"/>
</dbReference>
<feature type="domain" description="PB1" evidence="2">
    <location>
        <begin position="42"/>
        <end position="135"/>
    </location>
</feature>
<evidence type="ECO:0000256" key="1">
    <source>
        <dbReference type="SAM" id="MobiDB-lite"/>
    </source>
</evidence>